<dbReference type="InterPro" id="IPR029063">
    <property type="entry name" value="SAM-dependent_MTases_sf"/>
</dbReference>
<name>A0A366D8I3_9GAMM</name>
<reference evidence="1 2" key="1">
    <citation type="submission" date="2018-06" db="EMBL/GenBank/DDBJ databases">
        <title>Genomic Encyclopedia of Type Strains, Phase III (KMG-III): the genomes of soil and plant-associated and newly described type strains.</title>
        <authorList>
            <person name="Whitman W."/>
        </authorList>
    </citation>
    <scope>NUCLEOTIDE SEQUENCE [LARGE SCALE GENOMIC DNA]</scope>
    <source>
        <strain evidence="1 2">CECT 7732</strain>
    </source>
</reference>
<dbReference type="NCBIfam" id="TIGR02081">
    <property type="entry name" value="metW"/>
    <property type="match status" value="1"/>
</dbReference>
<evidence type="ECO:0000313" key="1">
    <source>
        <dbReference type="EMBL" id="RBO86362.1"/>
    </source>
</evidence>
<accession>A0A366D8I3</accession>
<keyword evidence="2" id="KW-1185">Reference proteome</keyword>
<dbReference type="SUPFAM" id="SSF53335">
    <property type="entry name" value="S-adenosyl-L-methionine-dependent methyltransferases"/>
    <property type="match status" value="1"/>
</dbReference>
<proteinExistence type="predicted"/>
<dbReference type="InterPro" id="IPR010743">
    <property type="entry name" value="Methionine_synth_MetW"/>
</dbReference>
<evidence type="ECO:0000313" key="2">
    <source>
        <dbReference type="Proteomes" id="UP000252086"/>
    </source>
</evidence>
<dbReference type="Gene3D" id="3.40.50.150">
    <property type="entry name" value="Vaccinia Virus protein VP39"/>
    <property type="match status" value="1"/>
</dbReference>
<protein>
    <submittedName>
        <fullName evidence="1">Methionine biosynthesis protein MetW</fullName>
    </submittedName>
</protein>
<dbReference type="OrthoDB" id="9792690at2"/>
<dbReference type="EMBL" id="QNRF01000001">
    <property type="protein sequence ID" value="RBO86362.1"/>
    <property type="molecule type" value="Genomic_DNA"/>
</dbReference>
<dbReference type="Pfam" id="PF07021">
    <property type="entry name" value="MetW"/>
    <property type="match status" value="1"/>
</dbReference>
<sequence length="198" mass="23355">MRADLEIIDEWIQPNIRVLDLACGPGELLYHLINHKQISGYGLEIGPEDLNTCIQKGIPVLEQNIDEGLQNFEDQSFDLVLMTHALQQFRRPDLLIDEMLRIGKECIITFPNFGHWRSRLHLALKGRMPVSEFMPYNWYDTPNIHFFTFQDFERLCHEKDIKVLRWAAVDGHLKDHWWIRSMPNLFSETAIFHISRKA</sequence>
<gene>
    <name evidence="1" type="ORF">DFP76_101639</name>
</gene>
<dbReference type="RefSeq" id="WP_113873215.1">
    <property type="nucleotide sequence ID" value="NZ_QNRF01000001.1"/>
</dbReference>
<dbReference type="Proteomes" id="UP000252086">
    <property type="component" value="Unassembled WGS sequence"/>
</dbReference>
<organism evidence="1 2">
    <name type="scientific">Marinomonas aquiplantarum</name>
    <dbReference type="NCBI Taxonomy" id="491951"/>
    <lineage>
        <taxon>Bacteria</taxon>
        <taxon>Pseudomonadati</taxon>
        <taxon>Pseudomonadota</taxon>
        <taxon>Gammaproteobacteria</taxon>
        <taxon>Oceanospirillales</taxon>
        <taxon>Oceanospirillaceae</taxon>
        <taxon>Marinomonas</taxon>
    </lineage>
</organism>
<dbReference type="CDD" id="cd02440">
    <property type="entry name" value="AdoMet_MTases"/>
    <property type="match status" value="1"/>
</dbReference>
<comment type="caution">
    <text evidence="1">The sequence shown here is derived from an EMBL/GenBank/DDBJ whole genome shotgun (WGS) entry which is preliminary data.</text>
</comment>
<dbReference type="AlphaFoldDB" id="A0A366D8I3"/>